<sequence>MLNHWFRASLSLLTTIVLMFGVLVLGIMGFDHSPAWAINSIPDLPFPKVEKPEQILGPAGEIFTFATCNRGTQGFTLADAQIPAGAGPLPHIHHHTNEWFWTPQGGLELFQSVQEYPDLNHPATDEDAGRAKVYTVDTVPNQIVYGPKNRVHGFTNITDETRPLTFIWLQDSSSPQYPYGDGGIREYFQDVGILITDANNLPPITDQAKEEFVTHAPQYGINQSDYFLKYVAEVDHHPPLILAKGSNDPDLMAIIDTIQAFNQGDTSVSCF</sequence>
<dbReference type="SUPFAM" id="SSF51182">
    <property type="entry name" value="RmlC-like cupins"/>
    <property type="match status" value="1"/>
</dbReference>
<dbReference type="RefSeq" id="WP_322879124.1">
    <property type="nucleotide sequence ID" value="NZ_JAVMIP010000018.1"/>
</dbReference>
<keyword evidence="2" id="KW-1185">Reference proteome</keyword>
<dbReference type="InterPro" id="IPR014710">
    <property type="entry name" value="RmlC-like_jellyroll"/>
</dbReference>
<accession>A0AAE4FTI9</accession>
<evidence type="ECO:0000313" key="2">
    <source>
        <dbReference type="Proteomes" id="UP001268256"/>
    </source>
</evidence>
<comment type="caution">
    <text evidence="1">The sequence shown here is derived from an EMBL/GenBank/DDBJ whole genome shotgun (WGS) entry which is preliminary data.</text>
</comment>
<name>A0AAE4FTI9_9CYAN</name>
<organism evidence="1 2">
    <name type="scientific">Pseudocalidococcus azoricus BACA0444</name>
    <dbReference type="NCBI Taxonomy" id="2918990"/>
    <lineage>
        <taxon>Bacteria</taxon>
        <taxon>Bacillati</taxon>
        <taxon>Cyanobacteriota</taxon>
        <taxon>Cyanophyceae</taxon>
        <taxon>Acaryochloridales</taxon>
        <taxon>Thermosynechococcaceae</taxon>
        <taxon>Pseudocalidococcus</taxon>
        <taxon>Pseudocalidococcus azoricus</taxon>
    </lineage>
</organism>
<dbReference type="Proteomes" id="UP001268256">
    <property type="component" value="Unassembled WGS sequence"/>
</dbReference>
<reference evidence="2" key="1">
    <citation type="submission" date="2023-07" db="EMBL/GenBank/DDBJ databases">
        <authorList>
            <person name="Luz R."/>
            <person name="Cordeiro R."/>
            <person name="Fonseca A."/>
            <person name="Goncalves V."/>
        </authorList>
    </citation>
    <scope>NUCLEOTIDE SEQUENCE [LARGE SCALE GENOMIC DNA]</scope>
    <source>
        <strain evidence="2">BACA0444</strain>
    </source>
</reference>
<dbReference type="EMBL" id="JAVMIP010000018">
    <property type="protein sequence ID" value="MDS3861901.1"/>
    <property type="molecule type" value="Genomic_DNA"/>
</dbReference>
<gene>
    <name evidence="1" type="ORF">RIF25_13930</name>
</gene>
<proteinExistence type="predicted"/>
<dbReference type="Gene3D" id="2.60.120.10">
    <property type="entry name" value="Jelly Rolls"/>
    <property type="match status" value="1"/>
</dbReference>
<dbReference type="InterPro" id="IPR011051">
    <property type="entry name" value="RmlC_Cupin_sf"/>
</dbReference>
<protein>
    <submittedName>
        <fullName evidence="1">Uncharacterized protein</fullName>
    </submittedName>
</protein>
<evidence type="ECO:0000313" key="1">
    <source>
        <dbReference type="EMBL" id="MDS3861901.1"/>
    </source>
</evidence>
<dbReference type="AlphaFoldDB" id="A0AAE4FTI9"/>